<evidence type="ECO:0000256" key="11">
    <source>
        <dbReference type="SAM" id="Phobius"/>
    </source>
</evidence>
<keyword evidence="4" id="KW-0597">Phosphoprotein</keyword>
<evidence type="ECO:0000256" key="4">
    <source>
        <dbReference type="ARBA" id="ARBA00022553"/>
    </source>
</evidence>
<dbReference type="CDD" id="cd06225">
    <property type="entry name" value="HAMP"/>
    <property type="match status" value="1"/>
</dbReference>
<dbReference type="CDD" id="cd00082">
    <property type="entry name" value="HisKA"/>
    <property type="match status" value="1"/>
</dbReference>
<evidence type="ECO:0000256" key="7">
    <source>
        <dbReference type="ARBA" id="ARBA00022777"/>
    </source>
</evidence>
<dbReference type="InterPro" id="IPR036890">
    <property type="entry name" value="HATPase_C_sf"/>
</dbReference>
<dbReference type="InterPro" id="IPR050428">
    <property type="entry name" value="TCS_sensor_his_kinase"/>
</dbReference>
<dbReference type="Gene3D" id="1.10.287.130">
    <property type="match status" value="1"/>
</dbReference>
<keyword evidence="6 11" id="KW-0812">Transmembrane</keyword>
<keyword evidence="7 14" id="KW-0418">Kinase</keyword>
<dbReference type="SUPFAM" id="SSF158472">
    <property type="entry name" value="HAMP domain-like"/>
    <property type="match status" value="1"/>
</dbReference>
<dbReference type="InterPro" id="IPR003594">
    <property type="entry name" value="HATPase_dom"/>
</dbReference>
<comment type="subcellular location">
    <subcellularLocation>
        <location evidence="2">Cell membrane</location>
    </subcellularLocation>
</comment>
<evidence type="ECO:0000256" key="5">
    <source>
        <dbReference type="ARBA" id="ARBA00022679"/>
    </source>
</evidence>
<feature type="domain" description="Histidine kinase" evidence="12">
    <location>
        <begin position="273"/>
        <end position="497"/>
    </location>
</feature>
<dbReference type="SUPFAM" id="SSF55874">
    <property type="entry name" value="ATPase domain of HSP90 chaperone/DNA topoisomerase II/histidine kinase"/>
    <property type="match status" value="1"/>
</dbReference>
<dbReference type="InterPro" id="IPR036097">
    <property type="entry name" value="HisK_dim/P_sf"/>
</dbReference>
<dbReference type="Gene3D" id="6.10.340.10">
    <property type="match status" value="1"/>
</dbReference>
<keyword evidence="10 11" id="KW-0472">Membrane</keyword>
<dbReference type="Pfam" id="PF00512">
    <property type="entry name" value="HisKA"/>
    <property type="match status" value="1"/>
</dbReference>
<name>A0ABQ2DC31_9MICC</name>
<dbReference type="PANTHER" id="PTHR45436:SF5">
    <property type="entry name" value="SENSOR HISTIDINE KINASE TRCS"/>
    <property type="match status" value="1"/>
</dbReference>
<keyword evidence="15" id="KW-1185">Reference proteome</keyword>
<dbReference type="CDD" id="cd00075">
    <property type="entry name" value="HATPase"/>
    <property type="match status" value="1"/>
</dbReference>
<dbReference type="SUPFAM" id="SSF47384">
    <property type="entry name" value="Homodimeric domain of signal transducing histidine kinase"/>
    <property type="match status" value="1"/>
</dbReference>
<dbReference type="RefSeq" id="WP_188684128.1">
    <property type="nucleotide sequence ID" value="NZ_BMKX01000002.1"/>
</dbReference>
<proteinExistence type="predicted"/>
<dbReference type="PROSITE" id="PS50109">
    <property type="entry name" value="HIS_KIN"/>
    <property type="match status" value="1"/>
</dbReference>
<dbReference type="SMART" id="SM00304">
    <property type="entry name" value="HAMP"/>
    <property type="match status" value="1"/>
</dbReference>
<sequence>MQALRTLWRRTSLRTKLVMLMCALMICGIGATAFGSAHTLRISMTNQIDDQLNVSGPTMGFGLNKAYQYSLDNDQSGENDGIDPTLLGLNRSYADIRDENGKIVYIMPRSRVTPGNNADTPLLAPEQMAELAKTPWSPVTVPGMHSGSAGWRAMVVPLPTSGLNVFISLPLENVNDTVQKTAILVLSTGLLATLLMSMIAYGLTSRSLLPLIRVERTAAMIADGDLSQRVRNYPPETEVGRLSRSLNAMLAQIERAFRDREASETKMRRFIQDASHELRTPLVTIQGYSEFYRHGGLADPEALGSAMGRIEAESKRMAHLVEDLLMLARLDEQRPLEKQSVDLLVLGQDAVEDTKVRAPLRKVTLVGLDTKYPAPASTVGDDARIRQVIANLITNALRYTPEESAIEIAVGVRSLVAGALDAVLEIRDHGPGIPEEDAHRIFERFYRADSSRQRETGGSGLGLAIVVAIVQQHGGSVALSETAGGGATMAICLPYVPLQEPREIDEDDQ</sequence>
<dbReference type="Gene3D" id="3.30.565.10">
    <property type="entry name" value="Histidine kinase-like ATPase, C-terminal domain"/>
    <property type="match status" value="1"/>
</dbReference>
<evidence type="ECO:0000256" key="6">
    <source>
        <dbReference type="ARBA" id="ARBA00022692"/>
    </source>
</evidence>
<evidence type="ECO:0000259" key="12">
    <source>
        <dbReference type="PROSITE" id="PS50109"/>
    </source>
</evidence>
<dbReference type="InterPro" id="IPR005467">
    <property type="entry name" value="His_kinase_dom"/>
</dbReference>
<gene>
    <name evidence="14" type="ORF">GCM10007173_09410</name>
</gene>
<dbReference type="InterPro" id="IPR003661">
    <property type="entry name" value="HisK_dim/P_dom"/>
</dbReference>
<dbReference type="PANTHER" id="PTHR45436">
    <property type="entry name" value="SENSOR HISTIDINE KINASE YKOH"/>
    <property type="match status" value="1"/>
</dbReference>
<organism evidence="14 15">
    <name type="scientific">Glutamicibacter ardleyensis</name>
    <dbReference type="NCBI Taxonomy" id="225894"/>
    <lineage>
        <taxon>Bacteria</taxon>
        <taxon>Bacillati</taxon>
        <taxon>Actinomycetota</taxon>
        <taxon>Actinomycetes</taxon>
        <taxon>Micrococcales</taxon>
        <taxon>Micrococcaceae</taxon>
        <taxon>Glutamicibacter</taxon>
    </lineage>
</organism>
<evidence type="ECO:0000256" key="8">
    <source>
        <dbReference type="ARBA" id="ARBA00022989"/>
    </source>
</evidence>
<protein>
    <recommendedName>
        <fullName evidence="3">histidine kinase</fullName>
        <ecNumber evidence="3">2.7.13.3</ecNumber>
    </recommendedName>
</protein>
<evidence type="ECO:0000256" key="3">
    <source>
        <dbReference type="ARBA" id="ARBA00012438"/>
    </source>
</evidence>
<evidence type="ECO:0000256" key="9">
    <source>
        <dbReference type="ARBA" id="ARBA00023012"/>
    </source>
</evidence>
<dbReference type="EMBL" id="BMKX01000002">
    <property type="protein sequence ID" value="GGJ52940.1"/>
    <property type="molecule type" value="Genomic_DNA"/>
</dbReference>
<dbReference type="Proteomes" id="UP000606115">
    <property type="component" value="Unassembled WGS sequence"/>
</dbReference>
<evidence type="ECO:0000256" key="10">
    <source>
        <dbReference type="ARBA" id="ARBA00023136"/>
    </source>
</evidence>
<dbReference type="InterPro" id="IPR003660">
    <property type="entry name" value="HAMP_dom"/>
</dbReference>
<evidence type="ECO:0000313" key="15">
    <source>
        <dbReference type="Proteomes" id="UP000606115"/>
    </source>
</evidence>
<comment type="caution">
    <text evidence="14">The sequence shown here is derived from an EMBL/GenBank/DDBJ whole genome shotgun (WGS) entry which is preliminary data.</text>
</comment>
<keyword evidence="8 11" id="KW-1133">Transmembrane helix</keyword>
<dbReference type="EC" id="2.7.13.3" evidence="3"/>
<keyword evidence="5" id="KW-0808">Transferase</keyword>
<accession>A0ABQ2DC31</accession>
<evidence type="ECO:0000313" key="14">
    <source>
        <dbReference type="EMBL" id="GGJ52940.1"/>
    </source>
</evidence>
<feature type="transmembrane region" description="Helical" evidence="11">
    <location>
        <begin position="182"/>
        <end position="203"/>
    </location>
</feature>
<dbReference type="InterPro" id="IPR004358">
    <property type="entry name" value="Sig_transdc_His_kin-like_C"/>
</dbReference>
<comment type="catalytic activity">
    <reaction evidence="1">
        <text>ATP + protein L-histidine = ADP + protein N-phospho-L-histidine.</text>
        <dbReference type="EC" id="2.7.13.3"/>
    </reaction>
</comment>
<dbReference type="Pfam" id="PF00672">
    <property type="entry name" value="HAMP"/>
    <property type="match status" value="1"/>
</dbReference>
<evidence type="ECO:0000259" key="13">
    <source>
        <dbReference type="PROSITE" id="PS50885"/>
    </source>
</evidence>
<dbReference type="Pfam" id="PF02518">
    <property type="entry name" value="HATPase_c"/>
    <property type="match status" value="1"/>
</dbReference>
<dbReference type="PRINTS" id="PR00344">
    <property type="entry name" value="BCTRLSENSOR"/>
</dbReference>
<feature type="domain" description="HAMP" evidence="13">
    <location>
        <begin position="205"/>
        <end position="258"/>
    </location>
</feature>
<dbReference type="GO" id="GO:0016301">
    <property type="term" value="F:kinase activity"/>
    <property type="evidence" value="ECO:0007669"/>
    <property type="project" value="UniProtKB-KW"/>
</dbReference>
<evidence type="ECO:0000256" key="1">
    <source>
        <dbReference type="ARBA" id="ARBA00000085"/>
    </source>
</evidence>
<dbReference type="SMART" id="SM00387">
    <property type="entry name" value="HATPase_c"/>
    <property type="match status" value="1"/>
</dbReference>
<reference evidence="15" key="1">
    <citation type="journal article" date="2019" name="Int. J. Syst. Evol. Microbiol.">
        <title>The Global Catalogue of Microorganisms (GCM) 10K type strain sequencing project: providing services to taxonomists for standard genome sequencing and annotation.</title>
        <authorList>
            <consortium name="The Broad Institute Genomics Platform"/>
            <consortium name="The Broad Institute Genome Sequencing Center for Infectious Disease"/>
            <person name="Wu L."/>
            <person name="Ma J."/>
        </authorList>
    </citation>
    <scope>NUCLEOTIDE SEQUENCE [LARGE SCALE GENOMIC DNA]</scope>
    <source>
        <strain evidence="15">CGMCC 1.3685</strain>
    </source>
</reference>
<dbReference type="SMART" id="SM00388">
    <property type="entry name" value="HisKA"/>
    <property type="match status" value="1"/>
</dbReference>
<dbReference type="GeneID" id="303303335"/>
<keyword evidence="9" id="KW-0902">Two-component regulatory system</keyword>
<evidence type="ECO:0000256" key="2">
    <source>
        <dbReference type="ARBA" id="ARBA00004236"/>
    </source>
</evidence>
<dbReference type="PROSITE" id="PS50885">
    <property type="entry name" value="HAMP"/>
    <property type="match status" value="1"/>
</dbReference>